<dbReference type="EMBL" id="ML977149">
    <property type="protein sequence ID" value="KAF1988219.1"/>
    <property type="molecule type" value="Genomic_DNA"/>
</dbReference>
<organism evidence="1 2">
    <name type="scientific">Aulographum hederae CBS 113979</name>
    <dbReference type="NCBI Taxonomy" id="1176131"/>
    <lineage>
        <taxon>Eukaryota</taxon>
        <taxon>Fungi</taxon>
        <taxon>Dikarya</taxon>
        <taxon>Ascomycota</taxon>
        <taxon>Pezizomycotina</taxon>
        <taxon>Dothideomycetes</taxon>
        <taxon>Pleosporomycetidae</taxon>
        <taxon>Aulographales</taxon>
        <taxon>Aulographaceae</taxon>
    </lineage>
</organism>
<protein>
    <recommendedName>
        <fullName evidence="3">Protein kinase domain-containing protein</fullName>
    </recommendedName>
</protein>
<sequence>MSEPDDIIYETNRKHPYYRKPIHKAGQEPPPLKCTPGGWEADLFGPGIVACEVEPGTVALIPRCIAERNGLGYSGYSDEEGPDDFDSDGDTDECSKTCIAYEKLGVDHESIVSYRGREPSNGLPLLAQPTGPTFHEFYNTQGENMWPPTLGHVAPQYLPLALSWVLQTLSAVIFVHSKEIFFGNLGTHICWLQEDLSIKIVGFVEAKFVNEYGDLAEASKHFGPWFQYSEEEEELGTVESDLHFWASLVYTFMTGLDVDESPERLQEGEKTIPKLPAELMGEILTKCWNAQYSSASEAMQDVEAFLVAHGFQVERNKVSRAAPNHNMDESMAQLSLRGSGAQG</sequence>
<dbReference type="Gene3D" id="1.10.510.10">
    <property type="entry name" value="Transferase(Phosphotransferase) domain 1"/>
    <property type="match status" value="1"/>
</dbReference>
<gene>
    <name evidence="1" type="ORF">K402DRAFT_391982</name>
</gene>
<evidence type="ECO:0008006" key="3">
    <source>
        <dbReference type="Google" id="ProtNLM"/>
    </source>
</evidence>
<dbReference type="SUPFAM" id="SSF56112">
    <property type="entry name" value="Protein kinase-like (PK-like)"/>
    <property type="match status" value="1"/>
</dbReference>
<proteinExistence type="predicted"/>
<evidence type="ECO:0000313" key="1">
    <source>
        <dbReference type="EMBL" id="KAF1988219.1"/>
    </source>
</evidence>
<accession>A0A6G1H5D9</accession>
<dbReference type="OrthoDB" id="1668230at2759"/>
<dbReference type="AlphaFoldDB" id="A0A6G1H5D9"/>
<dbReference type="Proteomes" id="UP000800041">
    <property type="component" value="Unassembled WGS sequence"/>
</dbReference>
<dbReference type="InterPro" id="IPR011009">
    <property type="entry name" value="Kinase-like_dom_sf"/>
</dbReference>
<reference evidence="1" key="1">
    <citation type="journal article" date="2020" name="Stud. Mycol.">
        <title>101 Dothideomycetes genomes: a test case for predicting lifestyles and emergence of pathogens.</title>
        <authorList>
            <person name="Haridas S."/>
            <person name="Albert R."/>
            <person name="Binder M."/>
            <person name="Bloem J."/>
            <person name="Labutti K."/>
            <person name="Salamov A."/>
            <person name="Andreopoulos B."/>
            <person name="Baker S."/>
            <person name="Barry K."/>
            <person name="Bills G."/>
            <person name="Bluhm B."/>
            <person name="Cannon C."/>
            <person name="Castanera R."/>
            <person name="Culley D."/>
            <person name="Daum C."/>
            <person name="Ezra D."/>
            <person name="Gonzalez J."/>
            <person name="Henrissat B."/>
            <person name="Kuo A."/>
            <person name="Liang C."/>
            <person name="Lipzen A."/>
            <person name="Lutzoni F."/>
            <person name="Magnuson J."/>
            <person name="Mondo S."/>
            <person name="Nolan M."/>
            <person name="Ohm R."/>
            <person name="Pangilinan J."/>
            <person name="Park H.-J."/>
            <person name="Ramirez L."/>
            <person name="Alfaro M."/>
            <person name="Sun H."/>
            <person name="Tritt A."/>
            <person name="Yoshinaga Y."/>
            <person name="Zwiers L.-H."/>
            <person name="Turgeon B."/>
            <person name="Goodwin S."/>
            <person name="Spatafora J."/>
            <person name="Crous P."/>
            <person name="Grigoriev I."/>
        </authorList>
    </citation>
    <scope>NUCLEOTIDE SEQUENCE</scope>
    <source>
        <strain evidence="1">CBS 113979</strain>
    </source>
</reference>
<evidence type="ECO:0000313" key="2">
    <source>
        <dbReference type="Proteomes" id="UP000800041"/>
    </source>
</evidence>
<keyword evidence="2" id="KW-1185">Reference proteome</keyword>
<name>A0A6G1H5D9_9PEZI</name>